<dbReference type="NCBIfam" id="TIGR02854">
    <property type="entry name" value="spore_II_GA"/>
    <property type="match status" value="1"/>
</dbReference>
<dbReference type="EC" id="3.4.23.-" evidence="1"/>
<evidence type="ECO:0000256" key="2">
    <source>
        <dbReference type="SAM" id="Phobius"/>
    </source>
</evidence>
<keyword evidence="1 2" id="KW-0472">Membrane</keyword>
<feature type="transmembrane region" description="Helical" evidence="2">
    <location>
        <begin position="90"/>
        <end position="111"/>
    </location>
</feature>
<reference evidence="3 4" key="1">
    <citation type="submission" date="2021-10" db="EMBL/GenBank/DDBJ databases">
        <title>Lutispora strain m25 sp. nov., a thermophilic, non-spore-forming bacterium isolated from a lab-scale methanogenic bioreactor digesting anaerobic sludge.</title>
        <authorList>
            <person name="El Houari A."/>
            <person name="Mcdonald J."/>
        </authorList>
    </citation>
    <scope>NUCLEOTIDE SEQUENCE [LARGE SCALE GENOMIC DNA]</scope>
    <source>
        <strain evidence="4">m25</strain>
    </source>
</reference>
<keyword evidence="1" id="KW-0378">Hydrolase</keyword>
<dbReference type="Pfam" id="PF03419">
    <property type="entry name" value="Peptidase_U4"/>
    <property type="match status" value="1"/>
</dbReference>
<feature type="transmembrane region" description="Helical" evidence="2">
    <location>
        <begin position="36"/>
        <end position="54"/>
    </location>
</feature>
<evidence type="ECO:0000313" key="4">
    <source>
        <dbReference type="Proteomes" id="UP001651880"/>
    </source>
</evidence>
<dbReference type="InterPro" id="IPR005081">
    <property type="entry name" value="SpoIIGA"/>
</dbReference>
<keyword evidence="2" id="KW-1133">Transmembrane helix</keyword>
<keyword evidence="4" id="KW-1185">Reference proteome</keyword>
<feature type="transmembrane region" description="Helical" evidence="2">
    <location>
        <begin position="6"/>
        <end position="24"/>
    </location>
</feature>
<comment type="similarity">
    <text evidence="1">Belongs to the peptidase U4 family.</text>
</comment>
<proteinExistence type="inferred from homology"/>
<comment type="subcellular location">
    <subcellularLocation>
        <location evidence="1">Cell membrane</location>
    </subcellularLocation>
</comment>
<keyword evidence="1" id="KW-0064">Aspartyl protease</keyword>
<dbReference type="Proteomes" id="UP001651880">
    <property type="component" value="Unassembled WGS sequence"/>
</dbReference>
<evidence type="ECO:0000313" key="3">
    <source>
        <dbReference type="EMBL" id="MCQ1528121.1"/>
    </source>
</evidence>
<organism evidence="3 4">
    <name type="scientific">Lutispora saccharofermentans</name>
    <dbReference type="NCBI Taxonomy" id="3024236"/>
    <lineage>
        <taxon>Bacteria</taxon>
        <taxon>Bacillati</taxon>
        <taxon>Bacillota</taxon>
        <taxon>Clostridia</taxon>
        <taxon>Lutisporales</taxon>
        <taxon>Lutisporaceae</taxon>
        <taxon>Lutispora</taxon>
    </lineage>
</organism>
<comment type="function">
    <text evidence="1">Probable aspartic protease that is responsible for the proteolytic cleavage of the RNA polymerase sigma E factor (SigE/spoIIGB) to yield the active peptide in the mother cell during sporulation. Responds to a signal from the forespore that is triggered by the extracellular signal protein SpoIIR.</text>
</comment>
<evidence type="ECO:0000256" key="1">
    <source>
        <dbReference type="PIRNR" id="PIRNR018571"/>
    </source>
</evidence>
<name>A0ABT1NE46_9FIRM</name>
<dbReference type="RefSeq" id="WP_255225623.1">
    <property type="nucleotide sequence ID" value="NZ_JAJEKE010000001.1"/>
</dbReference>
<gene>
    <name evidence="3" type="primary">spoIIGA</name>
    <name evidence="3" type="ORF">LJD61_00955</name>
</gene>
<feature type="transmembrane region" description="Helical" evidence="2">
    <location>
        <begin position="131"/>
        <end position="151"/>
    </location>
</feature>
<accession>A0ABT1NE46</accession>
<keyword evidence="1" id="KW-0749">Sporulation</keyword>
<dbReference type="PIRSF" id="PIRSF018571">
    <property type="entry name" value="SpoIIGA"/>
    <property type="match status" value="1"/>
</dbReference>
<keyword evidence="1" id="KW-0645">Protease</keyword>
<feature type="transmembrane region" description="Helical" evidence="2">
    <location>
        <begin position="60"/>
        <end position="78"/>
    </location>
</feature>
<keyword evidence="2" id="KW-0812">Transmembrane</keyword>
<protein>
    <recommendedName>
        <fullName evidence="1">Sporulation sigma-E factor-processing peptidase</fullName>
        <ecNumber evidence="1">3.4.23.-</ecNumber>
    </recommendedName>
    <alternativeName>
        <fullName evidence="1">Membrane-associated aspartic protease</fullName>
    </alternativeName>
    <alternativeName>
        <fullName evidence="1">Stage II sporulation protein GA</fullName>
    </alternativeName>
</protein>
<keyword evidence="1" id="KW-1003">Cell membrane</keyword>
<comment type="caution">
    <text evidence="3">The sequence shown here is derived from an EMBL/GenBank/DDBJ whole genome shotgun (WGS) entry which is preliminary data.</text>
</comment>
<dbReference type="EMBL" id="JAJEKE010000001">
    <property type="protein sequence ID" value="MCQ1528121.1"/>
    <property type="molecule type" value="Genomic_DNA"/>
</dbReference>
<sequence length="308" mass="35432">MIQYVYGDVIFVENLVMNCIILFSTAKLTRSRYKKLNIFLASIIGSVYSVFYYFPGYEYLYTWFLKLIFSLFIIALAFNPYNLKEFGRAVAVFYIVSLIFGGAAFGVFYFINGIKFSYQGIFYMESFPVKLLFASILSAYIIIKFSWGYIVSKIRREKILMDVSVLQENKRIYLVALVDTGNSLTDPITNLPVLIAEYEIVKELLPAEIQRIFEENKDNNLNVIASVLSKSEWMTKFRFIPFKSLGNENGMLIGFKPDAINIEDKNTKKNIKDIIIAIYNKKLSKDGEYNALLHPDILSYYNGGKNSA</sequence>